<dbReference type="Pfam" id="PF14222">
    <property type="entry name" value="MOR2-PAG1_N"/>
    <property type="match status" value="2"/>
</dbReference>
<dbReference type="GO" id="GO:0036297">
    <property type="term" value="P:interstrand cross-link repair"/>
    <property type="evidence" value="ECO:0007669"/>
    <property type="project" value="InterPro"/>
</dbReference>
<dbReference type="PANTHER" id="PTHR15749:SF4">
    <property type="entry name" value="FANCONI-ASSOCIATED NUCLEASE 1"/>
    <property type="match status" value="1"/>
</dbReference>
<reference evidence="4" key="1">
    <citation type="submission" date="2021-01" db="EMBL/GenBank/DDBJ databases">
        <authorList>
            <person name="Eckstrom K.M.E."/>
        </authorList>
    </citation>
    <scope>NUCLEOTIDE SEQUENCE</scope>
    <source>
        <strain evidence="4">UVCC 0001</strain>
    </source>
</reference>
<dbReference type="GO" id="GO:0017108">
    <property type="term" value="F:5'-flap endonuclease activity"/>
    <property type="evidence" value="ECO:0007669"/>
    <property type="project" value="TreeGrafter"/>
</dbReference>
<evidence type="ECO:0000313" key="4">
    <source>
        <dbReference type="EMBL" id="KAK2076362.1"/>
    </source>
</evidence>
<dbReference type="SUPFAM" id="SSF48371">
    <property type="entry name" value="ARM repeat"/>
    <property type="match status" value="1"/>
</dbReference>
<dbReference type="InterPro" id="IPR016024">
    <property type="entry name" value="ARM-type_fold"/>
</dbReference>
<dbReference type="AlphaFoldDB" id="A0AAD9IHR4"/>
<organism evidence="4 5">
    <name type="scientific">Prototheca wickerhamii</name>
    <dbReference type="NCBI Taxonomy" id="3111"/>
    <lineage>
        <taxon>Eukaryota</taxon>
        <taxon>Viridiplantae</taxon>
        <taxon>Chlorophyta</taxon>
        <taxon>core chlorophytes</taxon>
        <taxon>Trebouxiophyceae</taxon>
        <taxon>Chlorellales</taxon>
        <taxon>Chlorellaceae</taxon>
        <taxon>Prototheca</taxon>
    </lineage>
</organism>
<comment type="cofactor">
    <cofactor evidence="1">
        <name>Mg(2+)</name>
        <dbReference type="ChEBI" id="CHEBI:18420"/>
    </cofactor>
    <cofactor evidence="1">
        <name>Mn(2+)</name>
        <dbReference type="ChEBI" id="CHEBI:29035"/>
    </cofactor>
</comment>
<comment type="subcellular location">
    <subcellularLocation>
        <location evidence="1">Nucleus</location>
    </subcellularLocation>
</comment>
<comment type="catalytic activity">
    <reaction evidence="1">
        <text>Hydrolytically removes 5'-nucleotides successively from the 3'-hydroxy termini of 3'-hydroxy-terminated oligonucleotides.</text>
        <dbReference type="EC" id="3.1.4.1"/>
    </reaction>
</comment>
<keyword evidence="1" id="KW-0539">Nucleus</keyword>
<dbReference type="InterPro" id="IPR025614">
    <property type="entry name" value="Cell_morpho_N"/>
</dbReference>
<comment type="caution">
    <text evidence="4">The sequence shown here is derived from an EMBL/GenBank/DDBJ whole genome shotgun (WGS) entry which is preliminary data.</text>
</comment>
<feature type="domain" description="Cell morphogenesis protein N-terminal" evidence="2">
    <location>
        <begin position="614"/>
        <end position="833"/>
    </location>
</feature>
<keyword evidence="1" id="KW-0460">Magnesium</keyword>
<protein>
    <recommendedName>
        <fullName evidence="1">Fanconi-associated nuclease</fullName>
        <ecNumber evidence="1">3.1.4.1</ecNumber>
    </recommendedName>
</protein>
<evidence type="ECO:0000259" key="3">
    <source>
        <dbReference type="Pfam" id="PF21170"/>
    </source>
</evidence>
<name>A0AAD9IHR4_PROWI</name>
<accession>A0AAD9IHR4</accession>
<evidence type="ECO:0000256" key="1">
    <source>
        <dbReference type="RuleBase" id="RU365033"/>
    </source>
</evidence>
<keyword evidence="5" id="KW-1185">Reference proteome</keyword>
<comment type="function">
    <text evidence="1">Nuclease required for the repair of DNA interstrand cross-links (ICL). Acts as a 5'-3' exonuclease that anchors at a cut end of DNA and cleaves DNA successively at every third nucleotide, allowing to excise an ICL from one strand through flanking incisions.</text>
</comment>
<dbReference type="PANTHER" id="PTHR15749">
    <property type="entry name" value="FANCONI-ASSOCIATED NUCLEASE 1"/>
    <property type="match status" value="1"/>
</dbReference>
<evidence type="ECO:0000259" key="2">
    <source>
        <dbReference type="Pfam" id="PF14222"/>
    </source>
</evidence>
<keyword evidence="1" id="KW-0234">DNA repair</keyword>
<keyword evidence="1" id="KW-0479">Metal-binding</keyword>
<dbReference type="EC" id="3.1.4.1" evidence="1"/>
<proteinExistence type="inferred from homology"/>
<evidence type="ECO:0000313" key="5">
    <source>
        <dbReference type="Proteomes" id="UP001255856"/>
    </source>
</evidence>
<keyword evidence="1" id="KW-0540">Nuclease</keyword>
<gene>
    <name evidence="4" type="ORF">QBZ16_000887</name>
</gene>
<dbReference type="GO" id="GO:0004528">
    <property type="term" value="F:phosphodiesterase I activity"/>
    <property type="evidence" value="ECO:0007669"/>
    <property type="project" value="UniProtKB-EC"/>
</dbReference>
<dbReference type="Proteomes" id="UP001255856">
    <property type="component" value="Unassembled WGS sequence"/>
</dbReference>
<keyword evidence="1" id="KW-0227">DNA damage</keyword>
<sequence>MAGARELPALLHELLGPLVRVGAVTSTIVARLLRVRFLREGQSLGHIQAVGCGSLRYPPYTVHRQRPAWFKRSQLLQYEAALAQAARLTDALEGGDDAAAAAELASVWAAMDQQEHKCMPSPLKQTTQGECSLVFLSRFQAGWVHCLMGTAGVSLLEKTKRFDQAVERLQQLLGSPYCLGRRGDWWLRLSINLEHLGKTESSLEIAETALADEWLSPGQRLALQRRHYALPENGAWTGCHCEGGIWSTLFALLLWDEIFAPVPDVFRTPFQTAPLDLRTEGFYMARKTILEAKLKRESGHVQDAETWAKILKSLKLWTESMFLDAAIQVAAGGVLTATQAKEMESLAFDWIVNGEKHADSRFPELSPLRDRVMSKAAELLGVLSTLNLQGITARFLKEIGSRLQADSSSLARAELLALCYGMRWVRLSMRTDSEFMASIAFLEATHPLKHVASDKKSRVQQSICDMLSSILRPLVDEGDPSLIGLGRSEELRQRWFTLMSNMRLDIFKWSTKQSKQVTAGYPLLTVLTCLEADKQMLTNLDPLVELMQRQIKDRKNAVLAVLCISRCVLAYVLRFSQRAEQGQVERWELIRVVCINITKRLPVFGLSLISDLLGNDGVNVNWEAAMAGVTALLFLLEEIPLRIAGENDPVPLPANYQDLERFAATPQGGEPRSLDKLAPLVAQGYNCMDALNLTASLPGLELVLSRVIQQCHNIHGHSRITTGTRAFGDSQGRDRSGPLPVFINAIQCVPFVMPRHWNEDRFWDDLSGYAIHIDPLMRKVAVSVLHRCMTALPTRRDELVARMATYCVRLPDEYSEGLEMLLSLVLDLMQSWLDISYEEGAAQSPKLANLKAVEAACLGLMCSNSCRVRSLAMQMAKLSKELHESSKGSQDGNFLSGTLAKDRVTRRLFYVHDIIQLICPSIVEKCYWDIRPLVRPVEVLEAPAPRAQDARKLFKETWSRSPVVAQRAQTELSIKLQSLLVLDSAGRAALPQEGKYAQTAIYCLALAAGPATLPEALPDATLSKRDFVRLLITSIRAGLEFHQSVAAMALGNVHSSCHSLVVQECMVLTEDYLPDRQMQRCAVQLADALPQDFNADTRRTLYDMFSSYCEEGSPGTNLG</sequence>
<dbReference type="GO" id="GO:0070336">
    <property type="term" value="F:flap-structured DNA binding"/>
    <property type="evidence" value="ECO:0007669"/>
    <property type="project" value="TreeGrafter"/>
</dbReference>
<dbReference type="GO" id="GO:0046872">
    <property type="term" value="F:metal ion binding"/>
    <property type="evidence" value="ECO:0007669"/>
    <property type="project" value="UniProtKB-KW"/>
</dbReference>
<feature type="domain" description="Fanconi-associated nuclease 1-like TPR" evidence="3">
    <location>
        <begin position="75"/>
        <end position="227"/>
    </location>
</feature>
<dbReference type="GO" id="GO:0008409">
    <property type="term" value="F:5'-3' exonuclease activity"/>
    <property type="evidence" value="ECO:0007669"/>
    <property type="project" value="TreeGrafter"/>
</dbReference>
<dbReference type="Pfam" id="PF21170">
    <property type="entry name" value="FAN1_TPR"/>
    <property type="match status" value="1"/>
</dbReference>
<dbReference type="InterPro" id="IPR049126">
    <property type="entry name" value="FAN1-like_TPR"/>
</dbReference>
<dbReference type="GO" id="GO:0005634">
    <property type="term" value="C:nucleus"/>
    <property type="evidence" value="ECO:0007669"/>
    <property type="project" value="UniProtKB-SubCell"/>
</dbReference>
<dbReference type="InterPro" id="IPR033315">
    <property type="entry name" value="Fan1-like"/>
</dbReference>
<feature type="domain" description="Cell morphogenesis protein N-terminal" evidence="2">
    <location>
        <begin position="335"/>
        <end position="580"/>
    </location>
</feature>
<keyword evidence="1" id="KW-0378">Hydrolase</keyword>
<dbReference type="EMBL" id="JASFZW010000010">
    <property type="protein sequence ID" value="KAK2076362.1"/>
    <property type="molecule type" value="Genomic_DNA"/>
</dbReference>
<comment type="similarity">
    <text evidence="1">Belongs to the FAN1 family.</text>
</comment>
<keyword evidence="1" id="KW-0464">Manganese</keyword>